<proteinExistence type="inferred from homology"/>
<organism evidence="15 16">
    <name type="scientific">Dacryopinax primogenitus (strain DJM 731)</name>
    <name type="common">Brown rot fungus</name>
    <dbReference type="NCBI Taxonomy" id="1858805"/>
    <lineage>
        <taxon>Eukaryota</taxon>
        <taxon>Fungi</taxon>
        <taxon>Dikarya</taxon>
        <taxon>Basidiomycota</taxon>
        <taxon>Agaricomycotina</taxon>
        <taxon>Dacrymycetes</taxon>
        <taxon>Dacrymycetales</taxon>
        <taxon>Dacrymycetaceae</taxon>
        <taxon>Dacryopinax</taxon>
    </lineage>
</organism>
<evidence type="ECO:0000256" key="9">
    <source>
        <dbReference type="ARBA" id="ARBA00023244"/>
    </source>
</evidence>
<keyword evidence="9" id="KW-0627">Porphyrin biosynthesis</keyword>
<dbReference type="PIRSF" id="PIRSF001438">
    <property type="entry name" value="4pyrrol_synth_OHMeBilane_synth"/>
    <property type="match status" value="1"/>
</dbReference>
<accession>M5G547</accession>
<dbReference type="HOGENOM" id="CLU_019704_0_2_1"/>
<dbReference type="Pfam" id="PF03900">
    <property type="entry name" value="Porphobil_deamC"/>
    <property type="match status" value="1"/>
</dbReference>
<dbReference type="OMA" id="LWQANHI"/>
<dbReference type="PROSITE" id="PS00533">
    <property type="entry name" value="PORPHOBILINOGEN_DEAM"/>
    <property type="match status" value="1"/>
</dbReference>
<evidence type="ECO:0000259" key="14">
    <source>
        <dbReference type="Pfam" id="PF03900"/>
    </source>
</evidence>
<dbReference type="InterPro" id="IPR036803">
    <property type="entry name" value="Porphobilinogen_deaminase_C_sf"/>
</dbReference>
<evidence type="ECO:0000256" key="11">
    <source>
        <dbReference type="ARBA" id="ARBA00033064"/>
    </source>
</evidence>
<dbReference type="Pfam" id="PF01379">
    <property type="entry name" value="Porphobil_deam"/>
    <property type="match status" value="1"/>
</dbReference>
<dbReference type="InterPro" id="IPR022417">
    <property type="entry name" value="Porphobilin_deaminase_N"/>
</dbReference>
<dbReference type="InterPro" id="IPR022419">
    <property type="entry name" value="Porphobilin_deaminase_cofac_BS"/>
</dbReference>
<dbReference type="Gene3D" id="3.30.160.40">
    <property type="entry name" value="Porphobilinogen deaminase, C-terminal domain"/>
    <property type="match status" value="1"/>
</dbReference>
<dbReference type="GeneID" id="63692021"/>
<dbReference type="PANTHER" id="PTHR11557">
    <property type="entry name" value="PORPHOBILINOGEN DEAMINASE"/>
    <property type="match status" value="1"/>
</dbReference>
<feature type="domain" description="Porphobilinogen deaminase N-terminal" evidence="13">
    <location>
        <begin position="26"/>
        <end position="237"/>
    </location>
</feature>
<evidence type="ECO:0000256" key="4">
    <source>
        <dbReference type="ARBA" id="ARBA00005638"/>
    </source>
</evidence>
<evidence type="ECO:0000313" key="15">
    <source>
        <dbReference type="EMBL" id="EJT98877.1"/>
    </source>
</evidence>
<dbReference type="InterPro" id="IPR022418">
    <property type="entry name" value="Porphobilinogen_deaminase_C"/>
</dbReference>
<dbReference type="InterPro" id="IPR000860">
    <property type="entry name" value="HemC"/>
</dbReference>
<dbReference type="AlphaFoldDB" id="M5G547"/>
<evidence type="ECO:0000313" key="16">
    <source>
        <dbReference type="Proteomes" id="UP000030653"/>
    </source>
</evidence>
<evidence type="ECO:0000256" key="2">
    <source>
        <dbReference type="ARBA" id="ARBA00002869"/>
    </source>
</evidence>
<keyword evidence="16" id="KW-1185">Reference proteome</keyword>
<dbReference type="UniPathway" id="UPA00251">
    <property type="reaction ID" value="UER00319"/>
</dbReference>
<protein>
    <recommendedName>
        <fullName evidence="6">Porphobilinogen deaminase</fullName>
        <ecNumber evidence="5">2.5.1.61</ecNumber>
    </recommendedName>
    <alternativeName>
        <fullName evidence="11">Hydroxymethylbilane synthase</fullName>
    </alternativeName>
    <alternativeName>
        <fullName evidence="10">Pre-uroporphyrinogen synthase</fullName>
    </alternativeName>
</protein>
<keyword evidence="8" id="KW-0350">Heme biosynthesis</keyword>
<dbReference type="EC" id="2.5.1.61" evidence="5"/>
<dbReference type="PANTHER" id="PTHR11557:SF0">
    <property type="entry name" value="PORPHOBILINOGEN DEAMINASE"/>
    <property type="match status" value="1"/>
</dbReference>
<dbReference type="PRINTS" id="PR00151">
    <property type="entry name" value="PORPHBDMNASE"/>
</dbReference>
<comment type="catalytic activity">
    <reaction evidence="12">
        <text>4 porphobilinogen + H2O = hydroxymethylbilane + 4 NH4(+)</text>
        <dbReference type="Rhea" id="RHEA:13185"/>
        <dbReference type="ChEBI" id="CHEBI:15377"/>
        <dbReference type="ChEBI" id="CHEBI:28938"/>
        <dbReference type="ChEBI" id="CHEBI:57845"/>
        <dbReference type="ChEBI" id="CHEBI:58126"/>
        <dbReference type="EC" id="2.5.1.61"/>
    </reaction>
</comment>
<name>M5G547_DACPD</name>
<comment type="cofactor">
    <cofactor evidence="1">
        <name>dipyrromethane</name>
        <dbReference type="ChEBI" id="CHEBI:60342"/>
    </cofactor>
</comment>
<dbReference type="STRING" id="1858805.M5G547"/>
<evidence type="ECO:0000256" key="1">
    <source>
        <dbReference type="ARBA" id="ARBA00001916"/>
    </source>
</evidence>
<comment type="pathway">
    <text evidence="3">Porphyrin-containing compound metabolism; protoporphyrin-IX biosynthesis; coproporphyrinogen-III from 5-aminolevulinate: step 2/4.</text>
</comment>
<evidence type="ECO:0000256" key="6">
    <source>
        <dbReference type="ARBA" id="ARBA00016519"/>
    </source>
</evidence>
<dbReference type="OrthoDB" id="564646at2759"/>
<dbReference type="SUPFAM" id="SSF54782">
    <property type="entry name" value="Porphobilinogen deaminase (hydroxymethylbilane synthase), C-terminal domain"/>
    <property type="match status" value="1"/>
</dbReference>
<dbReference type="NCBIfam" id="TIGR00212">
    <property type="entry name" value="hemC"/>
    <property type="match status" value="1"/>
</dbReference>
<reference evidence="15 16" key="1">
    <citation type="journal article" date="2012" name="Science">
        <title>The Paleozoic origin of enzymatic lignin decomposition reconstructed from 31 fungal genomes.</title>
        <authorList>
            <person name="Floudas D."/>
            <person name="Binder M."/>
            <person name="Riley R."/>
            <person name="Barry K."/>
            <person name="Blanchette R.A."/>
            <person name="Henrissat B."/>
            <person name="Martinez A.T."/>
            <person name="Otillar R."/>
            <person name="Spatafora J.W."/>
            <person name="Yadav J.S."/>
            <person name="Aerts A."/>
            <person name="Benoit I."/>
            <person name="Boyd A."/>
            <person name="Carlson A."/>
            <person name="Copeland A."/>
            <person name="Coutinho P.M."/>
            <person name="de Vries R.P."/>
            <person name="Ferreira P."/>
            <person name="Findley K."/>
            <person name="Foster B."/>
            <person name="Gaskell J."/>
            <person name="Glotzer D."/>
            <person name="Gorecki P."/>
            <person name="Heitman J."/>
            <person name="Hesse C."/>
            <person name="Hori C."/>
            <person name="Igarashi K."/>
            <person name="Jurgens J.A."/>
            <person name="Kallen N."/>
            <person name="Kersten P."/>
            <person name="Kohler A."/>
            <person name="Kuees U."/>
            <person name="Kumar T.K.A."/>
            <person name="Kuo A."/>
            <person name="LaButti K."/>
            <person name="Larrondo L.F."/>
            <person name="Lindquist E."/>
            <person name="Ling A."/>
            <person name="Lombard V."/>
            <person name="Lucas S."/>
            <person name="Lundell T."/>
            <person name="Martin R."/>
            <person name="McLaughlin D.J."/>
            <person name="Morgenstern I."/>
            <person name="Morin E."/>
            <person name="Murat C."/>
            <person name="Nagy L.G."/>
            <person name="Nolan M."/>
            <person name="Ohm R.A."/>
            <person name="Patyshakuliyeva A."/>
            <person name="Rokas A."/>
            <person name="Ruiz-Duenas F.J."/>
            <person name="Sabat G."/>
            <person name="Salamov A."/>
            <person name="Samejima M."/>
            <person name="Schmutz J."/>
            <person name="Slot J.C."/>
            <person name="St John F."/>
            <person name="Stenlid J."/>
            <person name="Sun H."/>
            <person name="Sun S."/>
            <person name="Syed K."/>
            <person name="Tsang A."/>
            <person name="Wiebenga A."/>
            <person name="Young D."/>
            <person name="Pisabarro A."/>
            <person name="Eastwood D.C."/>
            <person name="Martin F."/>
            <person name="Cullen D."/>
            <person name="Grigoriev I.V."/>
            <person name="Hibbett D.S."/>
        </authorList>
    </citation>
    <scope>NUCLEOTIDE SEQUENCE [LARGE SCALE GENOMIC DNA]</scope>
    <source>
        <strain evidence="15 16">DJM-731 SS1</strain>
    </source>
</reference>
<evidence type="ECO:0000256" key="10">
    <source>
        <dbReference type="ARBA" id="ARBA00030685"/>
    </source>
</evidence>
<dbReference type="FunFam" id="3.40.190.10:FF:000086">
    <property type="entry name" value="Probable porphobilinogen deaminase"/>
    <property type="match status" value="1"/>
</dbReference>
<dbReference type="GO" id="GO:0006782">
    <property type="term" value="P:protoporphyrinogen IX biosynthetic process"/>
    <property type="evidence" value="ECO:0007669"/>
    <property type="project" value="UniProtKB-UniPathway"/>
</dbReference>
<comment type="function">
    <text evidence="2">Tetrapolymerization of the monopyrrole PBG into the hydroxymethylbilane pre-uroporphyrinogen in several discrete steps.</text>
</comment>
<evidence type="ECO:0000259" key="13">
    <source>
        <dbReference type="Pfam" id="PF01379"/>
    </source>
</evidence>
<evidence type="ECO:0000256" key="3">
    <source>
        <dbReference type="ARBA" id="ARBA00004735"/>
    </source>
</evidence>
<dbReference type="FunFam" id="3.40.190.10:FF:000005">
    <property type="entry name" value="Porphobilinogen deaminase"/>
    <property type="match status" value="1"/>
</dbReference>
<evidence type="ECO:0000256" key="7">
    <source>
        <dbReference type="ARBA" id="ARBA00022679"/>
    </source>
</evidence>
<dbReference type="Proteomes" id="UP000030653">
    <property type="component" value="Unassembled WGS sequence"/>
</dbReference>
<dbReference type="Gene3D" id="3.40.190.10">
    <property type="entry name" value="Periplasmic binding protein-like II"/>
    <property type="match status" value="2"/>
</dbReference>
<sequence length="343" mass="36700">MHVQVEVHDPGSYAVSINSTPSNPYIIGSRASKLALIQANLVLSSLRIAHPTQSFDILTVSVEGDRNKSQALYLLGGKSLWTKELELELLGGGVDMIVHSLKDVPTTLPEGCELGAVLSREDPRDSLVVKSGLEYKTLEDLPQGSVVGTSSVRRVAQLKRTFPHLQFQDVRGNLDTRIAKLDAATGPYTALILARAGLVRMGWGERISSDLSAPSFLHAVGQGALGVEVRSGDQKVAELLRGVGDQATEWRTTAERAMLRVLEGGCSVPVGAHTVFQGQELTLLGSVTSLDGTVHVQREVVGVVSSEEEAREVGERCARLLVQDGAGEILKDIGKDREARAAA</sequence>
<dbReference type="SUPFAM" id="SSF53850">
    <property type="entry name" value="Periplasmic binding protein-like II"/>
    <property type="match status" value="1"/>
</dbReference>
<dbReference type="GO" id="GO:0004418">
    <property type="term" value="F:hydroxymethylbilane synthase activity"/>
    <property type="evidence" value="ECO:0007669"/>
    <property type="project" value="UniProtKB-EC"/>
</dbReference>
<feature type="domain" description="Porphobilinogen deaminase C-terminal" evidence="14">
    <location>
        <begin position="252"/>
        <end position="321"/>
    </location>
</feature>
<gene>
    <name evidence="15" type="ORF">DACRYDRAFT_90543</name>
</gene>
<comment type="similarity">
    <text evidence="4">Belongs to the HMBS family.</text>
</comment>
<evidence type="ECO:0000256" key="5">
    <source>
        <dbReference type="ARBA" id="ARBA00012655"/>
    </source>
</evidence>
<dbReference type="GO" id="GO:0005737">
    <property type="term" value="C:cytoplasm"/>
    <property type="evidence" value="ECO:0007669"/>
    <property type="project" value="TreeGrafter"/>
</dbReference>
<dbReference type="HAMAP" id="MF_00260">
    <property type="entry name" value="Porphobil_deam"/>
    <property type="match status" value="1"/>
</dbReference>
<evidence type="ECO:0000256" key="12">
    <source>
        <dbReference type="ARBA" id="ARBA00048169"/>
    </source>
</evidence>
<evidence type="ECO:0000256" key="8">
    <source>
        <dbReference type="ARBA" id="ARBA00023133"/>
    </source>
</evidence>
<dbReference type="RefSeq" id="XP_040625775.1">
    <property type="nucleotide sequence ID" value="XM_040776959.1"/>
</dbReference>
<keyword evidence="7" id="KW-0808">Transferase</keyword>
<dbReference type="EMBL" id="JH795871">
    <property type="protein sequence ID" value="EJT98877.1"/>
    <property type="molecule type" value="Genomic_DNA"/>
</dbReference>
<dbReference type="CDD" id="cd13645">
    <property type="entry name" value="PBP2_HuPBGD_like"/>
    <property type="match status" value="1"/>
</dbReference>